<feature type="compositionally biased region" description="Basic and acidic residues" evidence="1">
    <location>
        <begin position="1114"/>
        <end position="1124"/>
    </location>
</feature>
<feature type="compositionally biased region" description="Polar residues" evidence="1">
    <location>
        <begin position="130"/>
        <end position="151"/>
    </location>
</feature>
<feature type="region of interest" description="Disordered" evidence="1">
    <location>
        <begin position="993"/>
        <end position="1046"/>
    </location>
</feature>
<feature type="region of interest" description="Disordered" evidence="1">
    <location>
        <begin position="814"/>
        <end position="870"/>
    </location>
</feature>
<name>A0AA39EXN8_9HYME</name>
<gene>
    <name evidence="2" type="ORF">PV328_011227</name>
</gene>
<comment type="caution">
    <text evidence="2">The sequence shown here is derived from an EMBL/GenBank/DDBJ whole genome shotgun (WGS) entry which is preliminary data.</text>
</comment>
<feature type="compositionally biased region" description="Basic and acidic residues" evidence="1">
    <location>
        <begin position="831"/>
        <end position="842"/>
    </location>
</feature>
<accession>A0AA39EXN8</accession>
<organism evidence="2 3">
    <name type="scientific">Microctonus aethiopoides</name>
    <dbReference type="NCBI Taxonomy" id="144406"/>
    <lineage>
        <taxon>Eukaryota</taxon>
        <taxon>Metazoa</taxon>
        <taxon>Ecdysozoa</taxon>
        <taxon>Arthropoda</taxon>
        <taxon>Hexapoda</taxon>
        <taxon>Insecta</taxon>
        <taxon>Pterygota</taxon>
        <taxon>Neoptera</taxon>
        <taxon>Endopterygota</taxon>
        <taxon>Hymenoptera</taxon>
        <taxon>Apocrita</taxon>
        <taxon>Ichneumonoidea</taxon>
        <taxon>Braconidae</taxon>
        <taxon>Euphorinae</taxon>
        <taxon>Microctonus</taxon>
    </lineage>
</organism>
<feature type="region of interest" description="Disordered" evidence="1">
    <location>
        <begin position="356"/>
        <end position="469"/>
    </location>
</feature>
<feature type="compositionally biased region" description="Acidic residues" evidence="1">
    <location>
        <begin position="1013"/>
        <end position="1022"/>
    </location>
</feature>
<dbReference type="Proteomes" id="UP001168990">
    <property type="component" value="Unassembled WGS sequence"/>
</dbReference>
<evidence type="ECO:0000313" key="3">
    <source>
        <dbReference type="Proteomes" id="UP001168990"/>
    </source>
</evidence>
<feature type="region of interest" description="Disordered" evidence="1">
    <location>
        <begin position="1114"/>
        <end position="1176"/>
    </location>
</feature>
<feature type="compositionally biased region" description="Basic and acidic residues" evidence="1">
    <location>
        <begin position="152"/>
        <end position="164"/>
    </location>
</feature>
<dbReference type="EMBL" id="JAQQBS010001425">
    <property type="protein sequence ID" value="KAK0157485.1"/>
    <property type="molecule type" value="Genomic_DNA"/>
</dbReference>
<feature type="compositionally biased region" description="Polar residues" evidence="1">
    <location>
        <begin position="1136"/>
        <end position="1160"/>
    </location>
</feature>
<evidence type="ECO:0000256" key="1">
    <source>
        <dbReference type="SAM" id="MobiDB-lite"/>
    </source>
</evidence>
<feature type="compositionally biased region" description="Basic and acidic residues" evidence="1">
    <location>
        <begin position="413"/>
        <end position="426"/>
    </location>
</feature>
<proteinExistence type="predicted"/>
<feature type="compositionally biased region" description="Polar residues" evidence="1">
    <location>
        <begin position="844"/>
        <end position="870"/>
    </location>
</feature>
<sequence length="1416" mass="161749">MEIQNRKWGLVRTHCVGNIASGRSNACDGCGQWVSLDSELEMRESVVVGTKCPTGHHLLIACRFEQPFDPENTEAADLQRKLEMLNNTMDQEARAEQAKRQLLYNIGHSGYSEDSDYTSDLNYPVGGQGANSSASQFRTAANQLATPQRSLETSRENSYERDDYQVPSTVGCRLTANSYSNYMSRGHTPRYDEPYPGNGPPQRYNSTMHQQYNTAETSEPLSYNSRPKGYKGYSQDGWYSEGYDYPNNKIDDTRICSDTEYYPSTTSSKIRASYRRPSLERQTTLYDEQQMHYGNSDVYPNDTRIGKMSAIYPECQTDIIHDDYYNSIINYVYQDERYGQDDEDRQWDSGGKWYLDPNIHQENKRNRKSLPQRPASSIGINRSNHRPIVTRQRSYESEELDYSGSNLSQKRKTLQDHSMPRQDGRITGKKLPPTPMKPSNIIQNRKPISLPATPGRQLPRTRTPPSISTAVDKNYYKSNYNEDYNYAYQESQDNLQQSISQYSDNIYSTQVMSTTTTTNLFNTSNEPEIDDEVYSETQNIKNNTYHTNYITQSQQNYSTLKSAYDVNNQQSQQYIENSYSTSYEQASIQQDQNQQQEGQSIYHDQTSIYQNDTYPIVNEIENYENVPDELMIDDKNYKNTYEKDYQDSYSESLQQDQFPESYEDLYKNENYHDEQNGTVAFSDYNVTTTTANYDQKSIAISVYNQQQQLQQYDNNTYQTNEELSLNSQDDYQLQHRENDLNQQNIYTNYDDEYTDDYHDQYQDGDSYQEVPELSITTPKGQTKINGYQSSESEYFYLSQDELIDANSSKDRRKKLAKRDINPLLQQNTDSLESRDDELKDSFETAVSSGGSSQVRKGFSEYSTAGESSPIPATSIDSPMTVTVTSAQYYVNISDNVVSSVSSNITTTAMIHTAMMTNGKRQLARNESYVDDDDDVDIDSEHKMMIQDRNRVQQPQQQTEILNEKEHSAVDVSHNILQRKDSQLSNRSQINLQSTPSLHQQQQQQAKLSRGDSYVDDNFEGLDGDSGSGGSRRESYQGSATTLGRTDSFQKRELTRGGSIYGHSYSTPQPISRAESYQRGYFKDQDSINDEEIVLSNTINGEYKMRDETLERYERGEEALARGSRENSLVEPYKSTPPMSLSASPRGSITKQTSLDESVQMDTPPRSPPEPLPDEDLLDIVGAPPIPTQLKERPEMTAKQRWHWAYNKIIMQLNAGLFAVKSTISLKTINQDKERVIREQQNIAIDNIQLRHKMRRGSSLSDLDKLHYKGITLPDVIRSMEKSSESLPQSPALSRTNLQLSNSHVRGSIGDLMNMKKYGGSTWSIKSETLITKFVPLSTVTSRQISAIGQLNSGDDTHVNDNTDDNEYGVGELLTCAQRTQRLIKLIQKRQRCLAMLSPVKSGIIVQVVSVKETDHC</sequence>
<keyword evidence="3" id="KW-1185">Reference proteome</keyword>
<protein>
    <submittedName>
        <fullName evidence="2">Uncharacterized protein</fullName>
    </submittedName>
</protein>
<reference evidence="2" key="2">
    <citation type="submission" date="2023-03" db="EMBL/GenBank/DDBJ databases">
        <authorList>
            <person name="Inwood S.N."/>
            <person name="Skelly J.G."/>
            <person name="Guhlin J."/>
            <person name="Harrop T.W.R."/>
            <person name="Goldson S.G."/>
            <person name="Dearden P.K."/>
        </authorList>
    </citation>
    <scope>NUCLEOTIDE SEQUENCE</scope>
    <source>
        <strain evidence="2">Irish</strain>
        <tissue evidence="2">Whole body</tissue>
    </source>
</reference>
<evidence type="ECO:0000313" key="2">
    <source>
        <dbReference type="EMBL" id="KAK0157485.1"/>
    </source>
</evidence>
<feature type="region of interest" description="Disordered" evidence="1">
    <location>
        <begin position="128"/>
        <end position="164"/>
    </location>
</feature>
<reference evidence="2" key="1">
    <citation type="journal article" date="2023" name="bioRxiv">
        <title>Scaffold-level genome assemblies of two parasitoid biocontrol wasps reveal the parthenogenesis mechanism and an associated novel virus.</title>
        <authorList>
            <person name="Inwood S."/>
            <person name="Skelly J."/>
            <person name="Guhlin J."/>
            <person name="Harrop T."/>
            <person name="Goldson S."/>
            <person name="Dearden P."/>
        </authorList>
    </citation>
    <scope>NUCLEOTIDE SEQUENCE</scope>
    <source>
        <strain evidence="2">Irish</strain>
        <tissue evidence="2">Whole body</tissue>
    </source>
</reference>